<evidence type="ECO:0000313" key="3">
    <source>
        <dbReference type="EMBL" id="NNH69021.1"/>
    </source>
</evidence>
<keyword evidence="1" id="KW-0732">Signal</keyword>
<dbReference type="EMBL" id="JABELX010000001">
    <property type="protein sequence ID" value="NNH69021.1"/>
    <property type="molecule type" value="Genomic_DNA"/>
</dbReference>
<protein>
    <submittedName>
        <fullName evidence="3">Beta-lactamase family protein</fullName>
    </submittedName>
</protein>
<comment type="caution">
    <text evidence="3">The sequence shown here is derived from an EMBL/GenBank/DDBJ whole genome shotgun (WGS) entry which is preliminary data.</text>
</comment>
<organism evidence="3 4">
    <name type="scientific">Nocardia uniformis</name>
    <dbReference type="NCBI Taxonomy" id="53432"/>
    <lineage>
        <taxon>Bacteria</taxon>
        <taxon>Bacillati</taxon>
        <taxon>Actinomycetota</taxon>
        <taxon>Actinomycetes</taxon>
        <taxon>Mycobacteriales</taxon>
        <taxon>Nocardiaceae</taxon>
        <taxon>Nocardia</taxon>
    </lineage>
</organism>
<evidence type="ECO:0000259" key="2">
    <source>
        <dbReference type="Pfam" id="PF00144"/>
    </source>
</evidence>
<gene>
    <name evidence="3" type="ORF">HLB23_03895</name>
</gene>
<dbReference type="Proteomes" id="UP000586827">
    <property type="component" value="Unassembled WGS sequence"/>
</dbReference>
<evidence type="ECO:0000313" key="4">
    <source>
        <dbReference type="Proteomes" id="UP000586827"/>
    </source>
</evidence>
<dbReference type="Pfam" id="PF00144">
    <property type="entry name" value="Beta-lactamase"/>
    <property type="match status" value="1"/>
</dbReference>
<dbReference type="Gene3D" id="3.40.710.10">
    <property type="entry name" value="DD-peptidase/beta-lactamase superfamily"/>
    <property type="match status" value="1"/>
</dbReference>
<feature type="domain" description="Beta-lactamase-related" evidence="2">
    <location>
        <begin position="59"/>
        <end position="377"/>
    </location>
</feature>
<dbReference type="PANTHER" id="PTHR46825:SF7">
    <property type="entry name" value="D-ALANYL-D-ALANINE CARBOXYPEPTIDASE"/>
    <property type="match status" value="1"/>
</dbReference>
<dbReference type="PANTHER" id="PTHR46825">
    <property type="entry name" value="D-ALANYL-D-ALANINE-CARBOXYPEPTIDASE/ENDOPEPTIDASE AMPH"/>
    <property type="match status" value="1"/>
</dbReference>
<reference evidence="3 4" key="1">
    <citation type="submission" date="2020-05" db="EMBL/GenBank/DDBJ databases">
        <title>MicrobeNet Type strains.</title>
        <authorList>
            <person name="Nicholson A.C."/>
        </authorList>
    </citation>
    <scope>NUCLEOTIDE SEQUENCE [LARGE SCALE GENOMIC DNA]</scope>
    <source>
        <strain evidence="3 4">JCM 3224</strain>
    </source>
</reference>
<proteinExistence type="predicted"/>
<dbReference type="InterPro" id="IPR001466">
    <property type="entry name" value="Beta-lactam-related"/>
</dbReference>
<keyword evidence="4" id="KW-1185">Reference proteome</keyword>
<dbReference type="SUPFAM" id="SSF56601">
    <property type="entry name" value="beta-lactamase/transpeptidase-like"/>
    <property type="match status" value="1"/>
</dbReference>
<feature type="signal peptide" evidence="1">
    <location>
        <begin position="1"/>
        <end position="29"/>
    </location>
</feature>
<dbReference type="InterPro" id="IPR012338">
    <property type="entry name" value="Beta-lactam/transpept-like"/>
</dbReference>
<dbReference type="AlphaFoldDB" id="A0A849C7S8"/>
<evidence type="ECO:0000256" key="1">
    <source>
        <dbReference type="SAM" id="SignalP"/>
    </source>
</evidence>
<accession>A0A849C7S8</accession>
<name>A0A849C7S8_9NOCA</name>
<dbReference type="InterPro" id="IPR050491">
    <property type="entry name" value="AmpC-like"/>
</dbReference>
<sequence>MCWGGVGFYGQCMRIAPAFTVALALLAVAACSSLDSGAGPKAVGPPTTVSPTRVEQVRADIDALVGIGITGVIATLTENGQTVTLTSGVADRATGATIPMSPPQQVRVGSIAKTFIAAIILQLVEEDRVRLDDPVDTYLPGLLVGDGVDGKAITVRQLLQHRSGLPEFSDDPSVDEYRAGLDGRTSTPAEEVELALRKPAQFAPGTQYRYTNTNYIVAGMLVEKVTGEKYSDEITGRVTIPQQLSDTYLPDTGELDIRGPHPHGYATIDGVRTDVTRIEPSVPWAAGALVSTGADLNRFWAALLAGKIVADAQLEEMLAGEPQEEGSPLRYGLGVGTIELPCGAQYFGHTGGITGFITLSGATREGRAVTITMTEETEAEVDMLDLLSHALCP</sequence>
<feature type="chain" id="PRO_5038853691" evidence="1">
    <location>
        <begin position="30"/>
        <end position="393"/>
    </location>
</feature>